<dbReference type="EMBL" id="LACB01000139">
    <property type="protein sequence ID" value="KAJ9487886.1"/>
    <property type="molecule type" value="Genomic_DNA"/>
</dbReference>
<reference evidence="1" key="2">
    <citation type="journal article" date="2016" name="Fungal Biol.">
        <title>Ochratoxin A production by Penicillium thymicola.</title>
        <authorList>
            <person name="Nguyen H.D.T."/>
            <person name="McMullin D.R."/>
            <person name="Ponomareva E."/>
            <person name="Riley R."/>
            <person name="Pomraning K.R."/>
            <person name="Baker S.E."/>
            <person name="Seifert K.A."/>
        </authorList>
    </citation>
    <scope>NUCLEOTIDE SEQUENCE</scope>
    <source>
        <strain evidence="1">DAOM 180753</strain>
    </source>
</reference>
<evidence type="ECO:0000313" key="2">
    <source>
        <dbReference type="Proteomes" id="UP001227192"/>
    </source>
</evidence>
<dbReference type="Proteomes" id="UP001227192">
    <property type="component" value="Unassembled WGS sequence"/>
</dbReference>
<comment type="caution">
    <text evidence="1">The sequence shown here is derived from an EMBL/GenBank/DDBJ whole genome shotgun (WGS) entry which is preliminary data.</text>
</comment>
<accession>A0AAI9X8F1</accession>
<name>A0AAI9X8F1_PENTH</name>
<organism evidence="1 2">
    <name type="scientific">Penicillium thymicola</name>
    <dbReference type="NCBI Taxonomy" id="293382"/>
    <lineage>
        <taxon>Eukaryota</taxon>
        <taxon>Fungi</taxon>
        <taxon>Dikarya</taxon>
        <taxon>Ascomycota</taxon>
        <taxon>Pezizomycotina</taxon>
        <taxon>Eurotiomycetes</taxon>
        <taxon>Eurotiomycetidae</taxon>
        <taxon>Eurotiales</taxon>
        <taxon>Aspergillaceae</taxon>
        <taxon>Penicillium</taxon>
    </lineage>
</organism>
<protein>
    <submittedName>
        <fullName evidence="1">Uncharacterized protein</fullName>
    </submittedName>
</protein>
<feature type="non-terminal residue" evidence="1">
    <location>
        <position position="1"/>
    </location>
</feature>
<proteinExistence type="predicted"/>
<sequence length="48" mass="5339">LHQTKKKANKEQRTILTCDEACGDCQSVSHFIDVAYSGRSSLHSESTQ</sequence>
<dbReference type="AlphaFoldDB" id="A0AAI9X8F1"/>
<evidence type="ECO:0000313" key="1">
    <source>
        <dbReference type="EMBL" id="KAJ9487886.1"/>
    </source>
</evidence>
<gene>
    <name evidence="1" type="ORF">VN97_g5430</name>
</gene>
<keyword evidence="2" id="KW-1185">Reference proteome</keyword>
<reference evidence="1" key="1">
    <citation type="submission" date="2015-06" db="EMBL/GenBank/DDBJ databases">
        <authorList>
            <person name="Nguyen H."/>
        </authorList>
    </citation>
    <scope>NUCLEOTIDE SEQUENCE</scope>
    <source>
        <strain evidence="1">DAOM 180753</strain>
    </source>
</reference>